<evidence type="ECO:0008006" key="3">
    <source>
        <dbReference type="Google" id="ProtNLM"/>
    </source>
</evidence>
<dbReference type="Proteomes" id="UP000007030">
    <property type="component" value="Chromosome"/>
</dbReference>
<gene>
    <name evidence="1" type="ordered locus">Marky_0840</name>
</gene>
<protein>
    <recommendedName>
        <fullName evidence="3">DUF3467 domain-containing protein</fullName>
    </recommendedName>
</protein>
<dbReference type="Pfam" id="PF11950">
    <property type="entry name" value="DUF3467"/>
    <property type="match status" value="1"/>
</dbReference>
<dbReference type="eggNOG" id="ENOG5032XC7">
    <property type="taxonomic scope" value="Bacteria"/>
</dbReference>
<dbReference type="InterPro" id="IPR021857">
    <property type="entry name" value="DUF3467"/>
</dbReference>
<dbReference type="OrthoDB" id="9813817at2"/>
<dbReference type="HOGENOM" id="CLU_153689_1_0_0"/>
<proteinExistence type="predicted"/>
<dbReference type="AlphaFoldDB" id="F2NNZ9"/>
<evidence type="ECO:0000313" key="1">
    <source>
        <dbReference type="EMBL" id="AEB11587.1"/>
    </source>
</evidence>
<dbReference type="RefSeq" id="WP_013703638.1">
    <property type="nucleotide sequence ID" value="NC_015387.1"/>
</dbReference>
<keyword evidence="2" id="KW-1185">Reference proteome</keyword>
<organism evidence="1 2">
    <name type="scientific">Marinithermus hydrothermalis (strain DSM 14884 / JCM 11576 / T1)</name>
    <dbReference type="NCBI Taxonomy" id="869210"/>
    <lineage>
        <taxon>Bacteria</taxon>
        <taxon>Thermotogati</taxon>
        <taxon>Deinococcota</taxon>
        <taxon>Deinococci</taxon>
        <taxon>Thermales</taxon>
        <taxon>Thermaceae</taxon>
        <taxon>Marinithermus</taxon>
    </lineage>
</organism>
<reference evidence="1 2" key="1">
    <citation type="journal article" date="2012" name="Stand. Genomic Sci.">
        <title>Complete genome sequence of the aerobic, heterotroph Marinithermus hydrothermalis type strain (T1(T)) from a deep-sea hydrothermal vent chimney.</title>
        <authorList>
            <person name="Copeland A."/>
            <person name="Gu W."/>
            <person name="Yasawong M."/>
            <person name="Lapidus A."/>
            <person name="Lucas S."/>
            <person name="Deshpande S."/>
            <person name="Pagani I."/>
            <person name="Tapia R."/>
            <person name="Cheng J.F."/>
            <person name="Goodwin L.A."/>
            <person name="Pitluck S."/>
            <person name="Liolios K."/>
            <person name="Ivanova N."/>
            <person name="Mavromatis K."/>
            <person name="Mikhailova N."/>
            <person name="Pati A."/>
            <person name="Chen A."/>
            <person name="Palaniappan K."/>
            <person name="Land M."/>
            <person name="Pan C."/>
            <person name="Brambilla E.M."/>
            <person name="Rohde M."/>
            <person name="Tindall B.J."/>
            <person name="Sikorski J."/>
            <person name="Goker M."/>
            <person name="Detter J.C."/>
            <person name="Bristow J."/>
            <person name="Eisen J.A."/>
            <person name="Markowitz V."/>
            <person name="Hugenholtz P."/>
            <person name="Kyrpides N.C."/>
            <person name="Klenk H.P."/>
            <person name="Woyke T."/>
        </authorList>
    </citation>
    <scope>NUCLEOTIDE SEQUENCE [LARGE SCALE GENOMIC DNA]</scope>
    <source>
        <strain evidence="2">DSM 14884 / JCM 11576 / T1</strain>
    </source>
</reference>
<dbReference type="KEGG" id="mhd:Marky_0840"/>
<sequence>MNKELRLNIDKETARGQYANVAVISHTRNEFFLDFALVQPSGDAMVVSRILSSPQHAKALLRSLAENIRRYEETFGPIPEPVAGEGEASA</sequence>
<evidence type="ECO:0000313" key="2">
    <source>
        <dbReference type="Proteomes" id="UP000007030"/>
    </source>
</evidence>
<name>F2NNZ9_MARHT</name>
<dbReference type="EMBL" id="CP002630">
    <property type="protein sequence ID" value="AEB11587.1"/>
    <property type="molecule type" value="Genomic_DNA"/>
</dbReference>
<dbReference type="STRING" id="869210.Marky_0840"/>
<accession>F2NNZ9</accession>